<comment type="caution">
    <text evidence="1">The sequence shown here is derived from an EMBL/GenBank/DDBJ whole genome shotgun (WGS) entry which is preliminary data.</text>
</comment>
<evidence type="ECO:0000313" key="1">
    <source>
        <dbReference type="EMBL" id="KAK9680901.1"/>
    </source>
</evidence>
<gene>
    <name evidence="1" type="ORF">QE152_g38717</name>
</gene>
<dbReference type="AlphaFoldDB" id="A0AAW1HVX2"/>
<protein>
    <submittedName>
        <fullName evidence="1">Uncharacterized protein</fullName>
    </submittedName>
</protein>
<organism evidence="1 2">
    <name type="scientific">Popillia japonica</name>
    <name type="common">Japanese beetle</name>
    <dbReference type="NCBI Taxonomy" id="7064"/>
    <lineage>
        <taxon>Eukaryota</taxon>
        <taxon>Metazoa</taxon>
        <taxon>Ecdysozoa</taxon>
        <taxon>Arthropoda</taxon>
        <taxon>Hexapoda</taxon>
        <taxon>Insecta</taxon>
        <taxon>Pterygota</taxon>
        <taxon>Neoptera</taxon>
        <taxon>Endopterygota</taxon>
        <taxon>Coleoptera</taxon>
        <taxon>Polyphaga</taxon>
        <taxon>Scarabaeiformia</taxon>
        <taxon>Scarabaeidae</taxon>
        <taxon>Rutelinae</taxon>
        <taxon>Popillia</taxon>
    </lineage>
</organism>
<sequence length="125" mass="13827">MSTGGGPYQPPPADDHQMDILNGVDIELSDNIDSISLQDGIYKATDTHLNEGTTNEEEAIWIADDHQMDILNGVDIELSDNIDSISLQDGIYKDIDSISLQDGIYKDTETHLNEGTTNEESVWFL</sequence>
<evidence type="ECO:0000313" key="2">
    <source>
        <dbReference type="Proteomes" id="UP001458880"/>
    </source>
</evidence>
<accession>A0AAW1HVX2</accession>
<keyword evidence="2" id="KW-1185">Reference proteome</keyword>
<reference evidence="1 2" key="1">
    <citation type="journal article" date="2024" name="BMC Genomics">
        <title>De novo assembly and annotation of Popillia japonica's genome with initial clues to its potential as an invasive pest.</title>
        <authorList>
            <person name="Cucini C."/>
            <person name="Boschi S."/>
            <person name="Funari R."/>
            <person name="Cardaioli E."/>
            <person name="Iannotti N."/>
            <person name="Marturano G."/>
            <person name="Paoli F."/>
            <person name="Bruttini M."/>
            <person name="Carapelli A."/>
            <person name="Frati F."/>
            <person name="Nardi F."/>
        </authorList>
    </citation>
    <scope>NUCLEOTIDE SEQUENCE [LARGE SCALE GENOMIC DNA]</scope>
    <source>
        <strain evidence="1">DMR45628</strain>
    </source>
</reference>
<dbReference type="Proteomes" id="UP001458880">
    <property type="component" value="Unassembled WGS sequence"/>
</dbReference>
<dbReference type="EMBL" id="JASPKY010000859">
    <property type="protein sequence ID" value="KAK9680901.1"/>
    <property type="molecule type" value="Genomic_DNA"/>
</dbReference>
<name>A0AAW1HVX2_POPJA</name>
<proteinExistence type="predicted"/>